<sequence>MQRIYSEQTTQIQYNRHLAAYYRQQIAALQKGLPRCPPQTPPAASEQYSIDSIGPIVIDDPTDTFNFPSQQETQHSTSSSSMGTCSPKDDDGDIIVTSRERTESYESHISTSTRSPDSAGSFHPARPIMASTGMGTGSSPVPVVKGVKSKARAKFGGKGLSRIFRRRRSGDD</sequence>
<feature type="region of interest" description="Disordered" evidence="1">
    <location>
        <begin position="62"/>
        <end position="143"/>
    </location>
</feature>
<protein>
    <submittedName>
        <fullName evidence="2">Uncharacterized protein</fullName>
    </submittedName>
</protein>
<accession>A0A4U0V670</accession>
<dbReference type="OrthoDB" id="3933416at2759"/>
<proteinExistence type="predicted"/>
<organism evidence="2 3">
    <name type="scientific">Friedmanniomyces endolithicus</name>
    <dbReference type="NCBI Taxonomy" id="329885"/>
    <lineage>
        <taxon>Eukaryota</taxon>
        <taxon>Fungi</taxon>
        <taxon>Dikarya</taxon>
        <taxon>Ascomycota</taxon>
        <taxon>Pezizomycotina</taxon>
        <taxon>Dothideomycetes</taxon>
        <taxon>Dothideomycetidae</taxon>
        <taxon>Mycosphaerellales</taxon>
        <taxon>Teratosphaeriaceae</taxon>
        <taxon>Friedmanniomyces</taxon>
    </lineage>
</organism>
<feature type="compositionally biased region" description="Low complexity" evidence="1">
    <location>
        <begin position="69"/>
        <end position="86"/>
    </location>
</feature>
<comment type="caution">
    <text evidence="2">The sequence shown here is derived from an EMBL/GenBank/DDBJ whole genome shotgun (WGS) entry which is preliminary data.</text>
</comment>
<evidence type="ECO:0000313" key="2">
    <source>
        <dbReference type="EMBL" id="TKA44260.1"/>
    </source>
</evidence>
<gene>
    <name evidence="2" type="ORF">B0A54_05002</name>
</gene>
<reference evidence="2 3" key="1">
    <citation type="submission" date="2017-03" db="EMBL/GenBank/DDBJ databases">
        <title>Genomes of endolithic fungi from Antarctica.</title>
        <authorList>
            <person name="Coleine C."/>
            <person name="Masonjones S."/>
            <person name="Stajich J.E."/>
        </authorList>
    </citation>
    <scope>NUCLEOTIDE SEQUENCE [LARGE SCALE GENOMIC DNA]</scope>
    <source>
        <strain evidence="2 3">CCFEE 5311</strain>
    </source>
</reference>
<evidence type="ECO:0000313" key="3">
    <source>
        <dbReference type="Proteomes" id="UP000310066"/>
    </source>
</evidence>
<dbReference type="Proteomes" id="UP000310066">
    <property type="component" value="Unassembled WGS sequence"/>
</dbReference>
<dbReference type="EMBL" id="NAJP01000015">
    <property type="protein sequence ID" value="TKA44260.1"/>
    <property type="molecule type" value="Genomic_DNA"/>
</dbReference>
<name>A0A4U0V670_9PEZI</name>
<evidence type="ECO:0000256" key="1">
    <source>
        <dbReference type="SAM" id="MobiDB-lite"/>
    </source>
</evidence>
<dbReference type="AlphaFoldDB" id="A0A4U0V670"/>
<feature type="compositionally biased region" description="Polar residues" evidence="1">
    <location>
        <begin position="107"/>
        <end position="118"/>
    </location>
</feature>